<dbReference type="Pfam" id="PF02685">
    <property type="entry name" value="Glucokinase"/>
    <property type="match status" value="1"/>
</dbReference>
<sequence>MLCDIGGTNVRLAWKTGQAAYAEERCYKVADFSSLDEVIKTFCDGRQIHDACIALAGPTSENTLALTNAHWRFSRSDVKRQFAINRLEVINDFTAQAWAVPYLDAHEKHQIAKGQAKDNTPIAVIGPGTGMGVSGLIPVPQGWSALSGEGGHVSFAPVDDEEIEVLRVLQKRFGRVSIERLLSGQGLENIHQALAEIEGLSVPTRTAPAISSAALDAEAVREGQASLEKQALTMFCAILGSCAGDIALTLGAWGGVYIGGGIVPQILGFFARSPFRSRFEHKGRFESRIAAIPTYVVTAEHPALKGTAAYLSQTS</sequence>
<dbReference type="SUPFAM" id="SSF53067">
    <property type="entry name" value="Actin-like ATPase domain"/>
    <property type="match status" value="1"/>
</dbReference>
<keyword evidence="6" id="KW-1185">Reference proteome</keyword>
<dbReference type="PANTHER" id="PTHR47690:SF1">
    <property type="entry name" value="GLUCOKINASE"/>
    <property type="match status" value="1"/>
</dbReference>
<dbReference type="PANTHER" id="PTHR47690">
    <property type="entry name" value="GLUCOKINASE"/>
    <property type="match status" value="1"/>
</dbReference>
<evidence type="ECO:0000313" key="6">
    <source>
        <dbReference type="Proteomes" id="UP000095347"/>
    </source>
</evidence>
<proteinExistence type="inferred from homology"/>
<keyword evidence="2 3" id="KW-0418">Kinase</keyword>
<dbReference type="InterPro" id="IPR050201">
    <property type="entry name" value="Bacterial_glucokinase"/>
</dbReference>
<dbReference type="InterPro" id="IPR043129">
    <property type="entry name" value="ATPase_NBD"/>
</dbReference>
<comment type="similarity">
    <text evidence="3 4">Belongs to the bacterial glucokinase family.</text>
</comment>
<dbReference type="CDD" id="cd24008">
    <property type="entry name" value="ASKHA_NBD_GLK"/>
    <property type="match status" value="1"/>
</dbReference>
<evidence type="ECO:0000256" key="2">
    <source>
        <dbReference type="ARBA" id="ARBA00022777"/>
    </source>
</evidence>
<dbReference type="InterPro" id="IPR049874">
    <property type="entry name" value="ROK_cs"/>
</dbReference>
<feature type="binding site" evidence="3">
    <location>
        <begin position="3"/>
        <end position="8"/>
    </location>
    <ligand>
        <name>ATP</name>
        <dbReference type="ChEBI" id="CHEBI:30616"/>
    </ligand>
</feature>
<dbReference type="EC" id="2.7.1.2" evidence="3"/>
<dbReference type="Proteomes" id="UP000095347">
    <property type="component" value="Unassembled WGS sequence"/>
</dbReference>
<dbReference type="NCBIfam" id="TIGR00749">
    <property type="entry name" value="glk"/>
    <property type="match status" value="1"/>
</dbReference>
<dbReference type="Gene3D" id="3.40.367.20">
    <property type="match status" value="1"/>
</dbReference>
<dbReference type="GO" id="GO:0005536">
    <property type="term" value="F:D-glucose binding"/>
    <property type="evidence" value="ECO:0007669"/>
    <property type="project" value="InterPro"/>
</dbReference>
<comment type="subcellular location">
    <subcellularLocation>
        <location evidence="3">Cytoplasm</location>
    </subcellularLocation>
</comment>
<name>A0A1E5Q5G5_9PROT</name>
<comment type="caution">
    <text evidence="5">The sequence shown here is derived from an EMBL/GenBank/DDBJ whole genome shotgun (WGS) entry which is preliminary data.</text>
</comment>
<organism evidence="5 6">
    <name type="scientific">Magnetovibrio blakemorei</name>
    <dbReference type="NCBI Taxonomy" id="28181"/>
    <lineage>
        <taxon>Bacteria</taxon>
        <taxon>Pseudomonadati</taxon>
        <taxon>Pseudomonadota</taxon>
        <taxon>Alphaproteobacteria</taxon>
        <taxon>Rhodospirillales</taxon>
        <taxon>Magnetovibrionaceae</taxon>
        <taxon>Magnetovibrio</taxon>
    </lineage>
</organism>
<comment type="catalytic activity">
    <reaction evidence="3">
        <text>D-glucose + ATP = D-glucose 6-phosphate + ADP + H(+)</text>
        <dbReference type="Rhea" id="RHEA:17825"/>
        <dbReference type="ChEBI" id="CHEBI:4167"/>
        <dbReference type="ChEBI" id="CHEBI:15378"/>
        <dbReference type="ChEBI" id="CHEBI:30616"/>
        <dbReference type="ChEBI" id="CHEBI:61548"/>
        <dbReference type="ChEBI" id="CHEBI:456216"/>
        <dbReference type="EC" id="2.7.1.2"/>
    </reaction>
</comment>
<keyword evidence="3" id="KW-0547">Nucleotide-binding</keyword>
<dbReference type="HAMAP" id="MF_00524">
    <property type="entry name" value="Glucokinase"/>
    <property type="match status" value="1"/>
</dbReference>
<keyword evidence="3" id="KW-0067">ATP-binding</keyword>
<dbReference type="EMBL" id="MCGG01000052">
    <property type="protein sequence ID" value="OEJ65416.1"/>
    <property type="molecule type" value="Genomic_DNA"/>
</dbReference>
<accession>A0A1E5Q5G5</accession>
<keyword evidence="3" id="KW-0963">Cytoplasm</keyword>
<evidence type="ECO:0000256" key="1">
    <source>
        <dbReference type="ARBA" id="ARBA00022679"/>
    </source>
</evidence>
<reference evidence="6" key="1">
    <citation type="submission" date="2016-07" db="EMBL/GenBank/DDBJ databases">
        <authorList>
            <person name="Florea S."/>
            <person name="Webb J.S."/>
            <person name="Jaromczyk J."/>
            <person name="Schardl C.L."/>
        </authorList>
    </citation>
    <scope>NUCLEOTIDE SEQUENCE [LARGE SCALE GENOMIC DNA]</scope>
    <source>
        <strain evidence="6">MV-1</strain>
    </source>
</reference>
<evidence type="ECO:0000256" key="3">
    <source>
        <dbReference type="HAMAP-Rule" id="MF_00524"/>
    </source>
</evidence>
<dbReference type="InterPro" id="IPR003836">
    <property type="entry name" value="Glucokinase"/>
</dbReference>
<evidence type="ECO:0000313" key="5">
    <source>
        <dbReference type="EMBL" id="OEJ65416.1"/>
    </source>
</evidence>
<dbReference type="GO" id="GO:0004340">
    <property type="term" value="F:glucokinase activity"/>
    <property type="evidence" value="ECO:0007669"/>
    <property type="project" value="UniProtKB-UniRule"/>
</dbReference>
<dbReference type="GO" id="GO:0005524">
    <property type="term" value="F:ATP binding"/>
    <property type="evidence" value="ECO:0007669"/>
    <property type="project" value="UniProtKB-UniRule"/>
</dbReference>
<dbReference type="PROSITE" id="PS01125">
    <property type="entry name" value="ROK"/>
    <property type="match status" value="1"/>
</dbReference>
<protein>
    <recommendedName>
        <fullName evidence="3">Glucokinase</fullName>
        <ecNumber evidence="3">2.7.1.2</ecNumber>
    </recommendedName>
    <alternativeName>
        <fullName evidence="3">Glucose kinase</fullName>
    </alternativeName>
</protein>
<dbReference type="GO" id="GO:0006096">
    <property type="term" value="P:glycolytic process"/>
    <property type="evidence" value="ECO:0007669"/>
    <property type="project" value="UniProtKB-UniRule"/>
</dbReference>
<dbReference type="AlphaFoldDB" id="A0A1E5Q5G5"/>
<dbReference type="STRING" id="28181.BEN30_14420"/>
<dbReference type="GO" id="GO:0005829">
    <property type="term" value="C:cytosol"/>
    <property type="evidence" value="ECO:0007669"/>
    <property type="project" value="TreeGrafter"/>
</dbReference>
<evidence type="ECO:0000256" key="4">
    <source>
        <dbReference type="RuleBase" id="RU004046"/>
    </source>
</evidence>
<keyword evidence="1 3" id="KW-0808">Transferase</keyword>
<gene>
    <name evidence="3" type="primary">glk</name>
    <name evidence="5" type="ORF">BEN30_14420</name>
</gene>
<keyword evidence="3" id="KW-0324">Glycolysis</keyword>
<dbReference type="Gene3D" id="3.30.420.40">
    <property type="match status" value="1"/>
</dbReference>